<dbReference type="Proteomes" id="UP000624701">
    <property type="component" value="Unassembled WGS sequence"/>
</dbReference>
<feature type="transmembrane region" description="Helical" evidence="1">
    <location>
        <begin position="128"/>
        <end position="146"/>
    </location>
</feature>
<gene>
    <name evidence="2" type="ORF">GCM10011444_23010</name>
</gene>
<protein>
    <recommendedName>
        <fullName evidence="4">Zincin peptidase</fullName>
    </recommendedName>
</protein>
<name>A0ABQ2BZT8_9FLAO</name>
<proteinExistence type="predicted"/>
<sequence length="233" mass="27610">MIKLKITWRYCLAFYCIIMLYVSLHELIHHLAGYLICGDWGIKTFNYFETACDNDKKSLAATYIGPIFTFMMMYFGMYLLKKRNSEYKKHLGFAIIFAQLPFQRMISPFFRMNDEFYASSKLFGNTNIVYWSVIILIWLICLPPLIKAFQAIGNRNKILWFLFYLILFPYLLWGPIFGGLEYLMVEKKILSQSVIGIGLLFILNEIVTIVAYYFTKKYINPNQKDKNYTQHRV</sequence>
<feature type="transmembrane region" description="Helical" evidence="1">
    <location>
        <begin position="158"/>
        <end position="177"/>
    </location>
</feature>
<dbReference type="EMBL" id="BMDQ01000003">
    <property type="protein sequence ID" value="GGI57992.1"/>
    <property type="molecule type" value="Genomic_DNA"/>
</dbReference>
<evidence type="ECO:0000313" key="3">
    <source>
        <dbReference type="Proteomes" id="UP000624701"/>
    </source>
</evidence>
<keyword evidence="1" id="KW-0812">Transmembrane</keyword>
<reference evidence="3" key="1">
    <citation type="journal article" date="2019" name="Int. J. Syst. Evol. Microbiol.">
        <title>The Global Catalogue of Microorganisms (GCM) 10K type strain sequencing project: providing services to taxonomists for standard genome sequencing and annotation.</title>
        <authorList>
            <consortium name="The Broad Institute Genomics Platform"/>
            <consortium name="The Broad Institute Genome Sequencing Center for Infectious Disease"/>
            <person name="Wu L."/>
            <person name="Ma J."/>
        </authorList>
    </citation>
    <scope>NUCLEOTIDE SEQUENCE [LARGE SCALE GENOMIC DNA]</scope>
    <source>
        <strain evidence="3">CCM 8681</strain>
    </source>
</reference>
<organism evidence="2 3">
    <name type="scientific">Winogradskyella haliclonae</name>
    <dbReference type="NCBI Taxonomy" id="2048558"/>
    <lineage>
        <taxon>Bacteria</taxon>
        <taxon>Pseudomonadati</taxon>
        <taxon>Bacteroidota</taxon>
        <taxon>Flavobacteriia</taxon>
        <taxon>Flavobacteriales</taxon>
        <taxon>Flavobacteriaceae</taxon>
        <taxon>Winogradskyella</taxon>
    </lineage>
</organism>
<keyword evidence="1" id="KW-1133">Transmembrane helix</keyword>
<comment type="caution">
    <text evidence="2">The sequence shown here is derived from an EMBL/GenBank/DDBJ whole genome shotgun (WGS) entry which is preliminary data.</text>
</comment>
<feature type="transmembrane region" description="Helical" evidence="1">
    <location>
        <begin position="91"/>
        <end position="108"/>
    </location>
</feature>
<evidence type="ECO:0000313" key="2">
    <source>
        <dbReference type="EMBL" id="GGI57992.1"/>
    </source>
</evidence>
<accession>A0ABQ2BZT8</accession>
<dbReference type="RefSeq" id="WP_188374901.1">
    <property type="nucleotide sequence ID" value="NZ_BMDQ01000003.1"/>
</dbReference>
<feature type="transmembrane region" description="Helical" evidence="1">
    <location>
        <begin position="7"/>
        <end position="24"/>
    </location>
</feature>
<feature type="transmembrane region" description="Helical" evidence="1">
    <location>
        <begin position="60"/>
        <end position="79"/>
    </location>
</feature>
<keyword evidence="3" id="KW-1185">Reference proteome</keyword>
<feature type="transmembrane region" description="Helical" evidence="1">
    <location>
        <begin position="189"/>
        <end position="214"/>
    </location>
</feature>
<keyword evidence="1" id="KW-0472">Membrane</keyword>
<evidence type="ECO:0000256" key="1">
    <source>
        <dbReference type="SAM" id="Phobius"/>
    </source>
</evidence>
<evidence type="ECO:0008006" key="4">
    <source>
        <dbReference type="Google" id="ProtNLM"/>
    </source>
</evidence>